<dbReference type="AlphaFoldDB" id="A0A1H0MSQ1"/>
<dbReference type="RefSeq" id="WP_074570927.1">
    <property type="nucleotide sequence ID" value="NZ_FNJQ01000002.1"/>
</dbReference>
<evidence type="ECO:0000313" key="8">
    <source>
        <dbReference type="Proteomes" id="UP000182412"/>
    </source>
</evidence>
<name>A0A1H0MSQ1_SELRU</name>
<evidence type="ECO:0000313" key="7">
    <source>
        <dbReference type="EMBL" id="SDO83422.1"/>
    </source>
</evidence>
<feature type="domain" description="TRAM" evidence="6">
    <location>
        <begin position="317"/>
        <end position="378"/>
    </location>
</feature>
<keyword evidence="4" id="KW-0460">Magnesium</keyword>
<dbReference type="InterPro" id="IPR052041">
    <property type="entry name" value="Nucleic_acid_metab_PIN/TRAM"/>
</dbReference>
<keyword evidence="5" id="KW-1133">Transmembrane helix</keyword>
<dbReference type="CDD" id="cd09877">
    <property type="entry name" value="PIN_YacL-like"/>
    <property type="match status" value="1"/>
</dbReference>
<dbReference type="Gene3D" id="3.40.50.1010">
    <property type="entry name" value="5'-nuclease"/>
    <property type="match status" value="1"/>
</dbReference>
<dbReference type="EMBL" id="FNJQ01000002">
    <property type="protein sequence ID" value="SDO83422.1"/>
    <property type="molecule type" value="Genomic_DNA"/>
</dbReference>
<dbReference type="InterPro" id="IPR029060">
    <property type="entry name" value="PIN-like_dom_sf"/>
</dbReference>
<dbReference type="Proteomes" id="UP000182412">
    <property type="component" value="Unassembled WGS sequence"/>
</dbReference>
<dbReference type="InterPro" id="IPR002716">
    <property type="entry name" value="PIN_dom"/>
</dbReference>
<evidence type="ECO:0000256" key="3">
    <source>
        <dbReference type="ARBA" id="ARBA00022801"/>
    </source>
</evidence>
<keyword evidence="5" id="KW-0472">Membrane</keyword>
<protein>
    <submittedName>
        <fullName evidence="7">Uncharacterized conserved protein YacL, contains PIN and TRAM domains</fullName>
    </submittedName>
</protein>
<dbReference type="SMART" id="SM00670">
    <property type="entry name" value="PINc"/>
    <property type="match status" value="1"/>
</dbReference>
<gene>
    <name evidence="7" type="ORF">SAMN05216366_10228</name>
</gene>
<reference evidence="7 8" key="1">
    <citation type="submission" date="2016-10" db="EMBL/GenBank/DDBJ databases">
        <authorList>
            <person name="de Groot N.N."/>
        </authorList>
    </citation>
    <scope>NUCLEOTIDE SEQUENCE [LARGE SCALE GENOMIC DNA]</scope>
    <source>
        <strain evidence="7 8">S137</strain>
    </source>
</reference>
<dbReference type="GO" id="GO:0004518">
    <property type="term" value="F:nuclease activity"/>
    <property type="evidence" value="ECO:0007669"/>
    <property type="project" value="UniProtKB-KW"/>
</dbReference>
<dbReference type="GO" id="GO:0016787">
    <property type="term" value="F:hydrolase activity"/>
    <property type="evidence" value="ECO:0007669"/>
    <property type="project" value="UniProtKB-KW"/>
</dbReference>
<feature type="transmembrane region" description="Helical" evidence="5">
    <location>
        <begin position="7"/>
        <end position="29"/>
    </location>
</feature>
<dbReference type="PANTHER" id="PTHR11603">
    <property type="entry name" value="AAA FAMILY ATPASE"/>
    <property type="match status" value="1"/>
</dbReference>
<dbReference type="Pfam" id="PF01850">
    <property type="entry name" value="PIN"/>
    <property type="match status" value="1"/>
</dbReference>
<keyword evidence="3" id="KW-0378">Hydrolase</keyword>
<evidence type="ECO:0000256" key="5">
    <source>
        <dbReference type="SAM" id="Phobius"/>
    </source>
</evidence>
<dbReference type="Pfam" id="PF01938">
    <property type="entry name" value="TRAM"/>
    <property type="match status" value="1"/>
</dbReference>
<evidence type="ECO:0000256" key="1">
    <source>
        <dbReference type="ARBA" id="ARBA00001946"/>
    </source>
</evidence>
<proteinExistence type="predicted"/>
<evidence type="ECO:0000256" key="2">
    <source>
        <dbReference type="ARBA" id="ARBA00022722"/>
    </source>
</evidence>
<evidence type="ECO:0000259" key="6">
    <source>
        <dbReference type="PROSITE" id="PS50926"/>
    </source>
</evidence>
<dbReference type="SUPFAM" id="SSF88723">
    <property type="entry name" value="PIN domain-like"/>
    <property type="match status" value="1"/>
</dbReference>
<feature type="transmembrane region" description="Helical" evidence="5">
    <location>
        <begin position="123"/>
        <end position="144"/>
    </location>
</feature>
<organism evidence="7 8">
    <name type="scientific">Selenomonas ruminantium</name>
    <dbReference type="NCBI Taxonomy" id="971"/>
    <lineage>
        <taxon>Bacteria</taxon>
        <taxon>Bacillati</taxon>
        <taxon>Bacillota</taxon>
        <taxon>Negativicutes</taxon>
        <taxon>Selenomonadales</taxon>
        <taxon>Selenomonadaceae</taxon>
        <taxon>Selenomonas</taxon>
    </lineage>
</organism>
<comment type="cofactor">
    <cofactor evidence="1">
        <name>Mg(2+)</name>
        <dbReference type="ChEBI" id="CHEBI:18420"/>
    </cofactor>
</comment>
<feature type="transmembrane region" description="Helical" evidence="5">
    <location>
        <begin position="49"/>
        <end position="74"/>
    </location>
</feature>
<evidence type="ECO:0000256" key="4">
    <source>
        <dbReference type="ARBA" id="ARBA00022842"/>
    </source>
</evidence>
<dbReference type="OrthoDB" id="9780734at2"/>
<sequence length="383" mass="41775">MLDRVLRFFIILLFAIAGGALLNMATPFLTFFISTEILETEMGFFKLSIAGFLSILFGAALGAASGFLLSPFFIRKLKGFAVFVEAQLNKMPTHDVIAGAIGLLIGLIIANLLGYAFSKIPVVGEYIPVVFSIVLGYLGIHIMIKKRSELVSIFDFIPKFMKELVKIREAKQAAAPKLAAAETGEQPCYKLLDTSVIIDGRIADICETGFLEGTLLIPVFVLEELQHIADSADALKRVRGRRGLDILQKIRKESRMKVEITEVDFEDIPEVDSKLVQLAQQVGGKIITNDFNLNKVAQLRGVEVLNINALSNAVKPVVIPGETMQVAIVKSGKEAGQGVAYLEDGTMIVVENGNHYMGETIEVEVTSALQTAAGRMIFAKPKN</sequence>
<dbReference type="PANTHER" id="PTHR11603:SF147">
    <property type="entry name" value="MEMBRANE PROTEIN"/>
    <property type="match status" value="1"/>
</dbReference>
<accession>A0A1H0MSQ1</accession>
<dbReference type="InterPro" id="IPR002792">
    <property type="entry name" value="TRAM_dom"/>
</dbReference>
<keyword evidence="5" id="KW-0812">Transmembrane</keyword>
<feature type="transmembrane region" description="Helical" evidence="5">
    <location>
        <begin position="95"/>
        <end position="117"/>
    </location>
</feature>
<dbReference type="PROSITE" id="PS50926">
    <property type="entry name" value="TRAM"/>
    <property type="match status" value="1"/>
</dbReference>
<keyword evidence="2" id="KW-0540">Nuclease</keyword>